<evidence type="ECO:0000313" key="3">
    <source>
        <dbReference type="Proteomes" id="UP000219111"/>
    </source>
</evidence>
<organism evidence="2 3">
    <name type="scientific">Rhodobacter maris</name>
    <dbReference type="NCBI Taxonomy" id="446682"/>
    <lineage>
        <taxon>Bacteria</taxon>
        <taxon>Pseudomonadati</taxon>
        <taxon>Pseudomonadota</taxon>
        <taxon>Alphaproteobacteria</taxon>
        <taxon>Rhodobacterales</taxon>
        <taxon>Rhodobacter group</taxon>
        <taxon>Rhodobacter</taxon>
    </lineage>
</organism>
<dbReference type="PANTHER" id="PTHR10094:SF25">
    <property type="entry name" value="SCP2 STEROL-BINDING DOMAIN-CONTAINING PROTEIN 1"/>
    <property type="match status" value="1"/>
</dbReference>
<dbReference type="GO" id="GO:0005829">
    <property type="term" value="C:cytosol"/>
    <property type="evidence" value="ECO:0007669"/>
    <property type="project" value="TreeGrafter"/>
</dbReference>
<dbReference type="OrthoDB" id="9809312at2"/>
<sequence>MSIVIEKAVEQLSEKLPNGFPSVAKFVIEGEGSIIADPDGVREGDGEADVTLTADTDTFRGMLSGNVNPTMAFMQGKLKIDGSMGLAMQLGSALS</sequence>
<dbReference type="Gene3D" id="3.30.1050.10">
    <property type="entry name" value="SCP2 sterol-binding domain"/>
    <property type="match status" value="1"/>
</dbReference>
<dbReference type="Pfam" id="PF02036">
    <property type="entry name" value="SCP2"/>
    <property type="match status" value="1"/>
</dbReference>
<proteinExistence type="predicted"/>
<dbReference type="SUPFAM" id="SSF55718">
    <property type="entry name" value="SCP-like"/>
    <property type="match status" value="1"/>
</dbReference>
<reference evidence="3" key="1">
    <citation type="submission" date="2017-08" db="EMBL/GenBank/DDBJ databases">
        <authorList>
            <person name="Varghese N."/>
            <person name="Submissions S."/>
        </authorList>
    </citation>
    <scope>NUCLEOTIDE SEQUENCE [LARGE SCALE GENOMIC DNA]</scope>
    <source>
        <strain evidence="3">JA276</strain>
    </source>
</reference>
<dbReference type="InterPro" id="IPR036527">
    <property type="entry name" value="SCP2_sterol-bd_dom_sf"/>
</dbReference>
<dbReference type="RefSeq" id="WP_097069672.1">
    <property type="nucleotide sequence ID" value="NZ_OBMT01000004.1"/>
</dbReference>
<dbReference type="Proteomes" id="UP000219111">
    <property type="component" value="Unassembled WGS sequence"/>
</dbReference>
<keyword evidence="3" id="KW-1185">Reference proteome</keyword>
<dbReference type="InterPro" id="IPR003033">
    <property type="entry name" value="SCP2_sterol-bd_dom"/>
</dbReference>
<evidence type="ECO:0000313" key="2">
    <source>
        <dbReference type="EMBL" id="SOC05056.1"/>
    </source>
</evidence>
<dbReference type="AlphaFoldDB" id="A0A285SBJ6"/>
<name>A0A285SBJ6_9RHOB</name>
<accession>A0A285SBJ6</accession>
<feature type="domain" description="SCP2" evidence="1">
    <location>
        <begin position="31"/>
        <end position="94"/>
    </location>
</feature>
<gene>
    <name evidence="2" type="ORF">SAMN05877831_104101</name>
</gene>
<dbReference type="EMBL" id="OBMT01000004">
    <property type="protein sequence ID" value="SOC05056.1"/>
    <property type="molecule type" value="Genomic_DNA"/>
</dbReference>
<evidence type="ECO:0000259" key="1">
    <source>
        <dbReference type="Pfam" id="PF02036"/>
    </source>
</evidence>
<protein>
    <submittedName>
        <fullName evidence="2">SCP-2 sterol transfer family protein</fullName>
    </submittedName>
</protein>
<dbReference type="PANTHER" id="PTHR10094">
    <property type="entry name" value="STEROL CARRIER PROTEIN 2 SCP-2 FAMILY PROTEIN"/>
    <property type="match status" value="1"/>
</dbReference>